<dbReference type="Pfam" id="PF01553">
    <property type="entry name" value="Acyltransferase"/>
    <property type="match status" value="1"/>
</dbReference>
<dbReference type="GO" id="GO:0016020">
    <property type="term" value="C:membrane"/>
    <property type="evidence" value="ECO:0007669"/>
    <property type="project" value="UniProtKB-SubCell"/>
</dbReference>
<keyword evidence="3" id="KW-0812">Transmembrane</keyword>
<organism evidence="9 10">
    <name type="scientific">Novosphingobium umbonatum</name>
    <dbReference type="NCBI Taxonomy" id="1908524"/>
    <lineage>
        <taxon>Bacteria</taxon>
        <taxon>Pseudomonadati</taxon>
        <taxon>Pseudomonadota</taxon>
        <taxon>Alphaproteobacteria</taxon>
        <taxon>Sphingomonadales</taxon>
        <taxon>Sphingomonadaceae</taxon>
        <taxon>Novosphingobium</taxon>
    </lineage>
</organism>
<dbReference type="GO" id="GO:0016746">
    <property type="term" value="F:acyltransferase activity"/>
    <property type="evidence" value="ECO:0007669"/>
    <property type="project" value="UniProtKB-KW"/>
</dbReference>
<feature type="domain" description="Phospholipid/glycerol acyltransferase" evidence="8">
    <location>
        <begin position="62"/>
        <end position="177"/>
    </location>
</feature>
<name>A0A437N5Y4_9SPHN</name>
<protein>
    <submittedName>
        <fullName evidence="9">1-acyl-sn-glycerol-3-phosphate acyltransferase</fullName>
    </submittedName>
</protein>
<dbReference type="RefSeq" id="WP_127708349.1">
    <property type="nucleotide sequence ID" value="NZ_SACO01000005.1"/>
</dbReference>
<reference evidence="9 10" key="1">
    <citation type="submission" date="2019-01" db="EMBL/GenBank/DDBJ databases">
        <authorList>
            <person name="Chen W.-M."/>
        </authorList>
    </citation>
    <scope>NUCLEOTIDE SEQUENCE [LARGE SCALE GENOMIC DNA]</scope>
    <source>
        <strain evidence="9 10">FSY-9</strain>
    </source>
</reference>
<evidence type="ECO:0000313" key="10">
    <source>
        <dbReference type="Proteomes" id="UP000282837"/>
    </source>
</evidence>
<evidence type="ECO:0000256" key="4">
    <source>
        <dbReference type="ARBA" id="ARBA00022989"/>
    </source>
</evidence>
<dbReference type="SUPFAM" id="SSF69593">
    <property type="entry name" value="Glycerol-3-phosphate (1)-acyltransferase"/>
    <property type="match status" value="1"/>
</dbReference>
<dbReference type="OrthoDB" id="9806880at2"/>
<accession>A0A437N5Y4</accession>
<evidence type="ECO:0000256" key="1">
    <source>
        <dbReference type="ARBA" id="ARBA00004370"/>
    </source>
</evidence>
<dbReference type="Proteomes" id="UP000282837">
    <property type="component" value="Unassembled WGS sequence"/>
</dbReference>
<evidence type="ECO:0000313" key="9">
    <source>
        <dbReference type="EMBL" id="RVU05354.1"/>
    </source>
</evidence>
<keyword evidence="6" id="KW-0472">Membrane</keyword>
<dbReference type="SMART" id="SM00563">
    <property type="entry name" value="PlsC"/>
    <property type="match status" value="1"/>
</dbReference>
<keyword evidence="4" id="KW-1133">Transmembrane helix</keyword>
<dbReference type="InterPro" id="IPR002123">
    <property type="entry name" value="Plipid/glycerol_acylTrfase"/>
</dbReference>
<evidence type="ECO:0000259" key="8">
    <source>
        <dbReference type="SMART" id="SM00563"/>
    </source>
</evidence>
<dbReference type="PANTHER" id="PTHR23063:SF52">
    <property type="entry name" value="LYSOPHOSPHATIDYLCHOLINE ACYLTRANSFERASE"/>
    <property type="match status" value="1"/>
</dbReference>
<keyword evidence="2 9" id="KW-0808">Transferase</keyword>
<keyword evidence="5" id="KW-0443">Lipid metabolism</keyword>
<keyword evidence="10" id="KW-1185">Reference proteome</keyword>
<comment type="subcellular location">
    <subcellularLocation>
        <location evidence="1">Membrane</location>
    </subcellularLocation>
</comment>
<dbReference type="AlphaFoldDB" id="A0A437N5Y4"/>
<gene>
    <name evidence="9" type="ORF">EOE18_08560</name>
</gene>
<dbReference type="PANTHER" id="PTHR23063">
    <property type="entry name" value="PHOSPHOLIPID ACYLTRANSFERASE"/>
    <property type="match status" value="1"/>
</dbReference>
<proteinExistence type="predicted"/>
<evidence type="ECO:0000256" key="5">
    <source>
        <dbReference type="ARBA" id="ARBA00023098"/>
    </source>
</evidence>
<evidence type="ECO:0000256" key="6">
    <source>
        <dbReference type="ARBA" id="ARBA00023136"/>
    </source>
</evidence>
<dbReference type="GO" id="GO:0006629">
    <property type="term" value="P:lipid metabolic process"/>
    <property type="evidence" value="ECO:0007669"/>
    <property type="project" value="UniProtKB-KW"/>
</dbReference>
<dbReference type="EMBL" id="SACO01000005">
    <property type="protein sequence ID" value="RVU05354.1"/>
    <property type="molecule type" value="Genomic_DNA"/>
</dbReference>
<evidence type="ECO:0000256" key="3">
    <source>
        <dbReference type="ARBA" id="ARBA00022692"/>
    </source>
</evidence>
<comment type="caution">
    <text evidence="9">The sequence shown here is derived from an EMBL/GenBank/DDBJ whole genome shotgun (WGS) entry which is preliminary data.</text>
</comment>
<keyword evidence="7 9" id="KW-0012">Acyltransferase</keyword>
<evidence type="ECO:0000256" key="2">
    <source>
        <dbReference type="ARBA" id="ARBA00022679"/>
    </source>
</evidence>
<dbReference type="CDD" id="cd07989">
    <property type="entry name" value="LPLAT_AGPAT-like"/>
    <property type="match status" value="1"/>
</dbReference>
<sequence>MWRKFRAGLGVALFLAVAGVWLCIPRGLRWRRCLAVMAWRCLLPAFGIRVEVHGTPLPEAGTLYVANHVSWTDIPVLGLVLNAGFVAKGDIRGWPVIGKLTEAYGCLFVERERRGKAQDQAAALASHLEAERGLVLFPEGTTGLGLETLPFRSSLFALVPGVADGSAKVQPVTLRYLRADGAPLTEAEQRQIAWIGDDELLPHAGGLLKGPRLVAQVWFEQPVLAADRKALARACEAAVAERLKA</sequence>
<evidence type="ECO:0000256" key="7">
    <source>
        <dbReference type="ARBA" id="ARBA00023315"/>
    </source>
</evidence>